<gene>
    <name evidence="1" type="ORF">MNBD_GAMMA18-1344</name>
</gene>
<reference evidence="1" key="1">
    <citation type="submission" date="2018-06" db="EMBL/GenBank/DDBJ databases">
        <authorList>
            <person name="Zhirakovskaya E."/>
        </authorList>
    </citation>
    <scope>NUCLEOTIDE SEQUENCE</scope>
</reference>
<dbReference type="EMBL" id="UOFP01000049">
    <property type="protein sequence ID" value="VAW84475.1"/>
    <property type="molecule type" value="Genomic_DNA"/>
</dbReference>
<sequence>MNSTSLSEIACCGVVYPQVLARLLCGISSPQLSREKLGKHPLFGALQQLSFKAVLMHISG</sequence>
<proteinExistence type="predicted"/>
<name>A0A3B0YU63_9ZZZZ</name>
<dbReference type="AlphaFoldDB" id="A0A3B0YU63"/>
<organism evidence="1">
    <name type="scientific">hydrothermal vent metagenome</name>
    <dbReference type="NCBI Taxonomy" id="652676"/>
    <lineage>
        <taxon>unclassified sequences</taxon>
        <taxon>metagenomes</taxon>
        <taxon>ecological metagenomes</taxon>
    </lineage>
</organism>
<evidence type="ECO:0000313" key="1">
    <source>
        <dbReference type="EMBL" id="VAW84475.1"/>
    </source>
</evidence>
<protein>
    <submittedName>
        <fullName evidence="1">Uncharacterized protein</fullName>
    </submittedName>
</protein>
<accession>A0A3B0YU63</accession>